<dbReference type="OrthoDB" id="9788195at2"/>
<feature type="transmembrane region" description="Helical" evidence="1">
    <location>
        <begin position="61"/>
        <end position="81"/>
    </location>
</feature>
<dbReference type="STRING" id="229920.ADM99_07460"/>
<evidence type="ECO:0000256" key="1">
    <source>
        <dbReference type="SAM" id="Phobius"/>
    </source>
</evidence>
<dbReference type="Pfam" id="PF06182">
    <property type="entry name" value="ABC2_membrane_6"/>
    <property type="match status" value="1"/>
</dbReference>
<feature type="transmembrane region" description="Helical" evidence="1">
    <location>
        <begin position="142"/>
        <end position="170"/>
    </location>
</feature>
<feature type="transmembrane region" description="Helical" evidence="1">
    <location>
        <begin position="20"/>
        <end position="41"/>
    </location>
</feature>
<name>A0A0P6WRZ4_9CHLR</name>
<keyword evidence="1" id="KW-1133">Transmembrane helix</keyword>
<dbReference type="InterPro" id="IPR010390">
    <property type="entry name" value="ABC-2_transporter-like"/>
</dbReference>
<dbReference type="AlphaFoldDB" id="A0A0P6WRZ4"/>
<dbReference type="PANTHER" id="PTHR36832:SF1">
    <property type="entry name" value="SLR1174 PROTEIN"/>
    <property type="match status" value="1"/>
</dbReference>
<evidence type="ECO:0000313" key="3">
    <source>
        <dbReference type="Proteomes" id="UP000050430"/>
    </source>
</evidence>
<organism evidence="2 3">
    <name type="scientific">Leptolinea tardivitalis</name>
    <dbReference type="NCBI Taxonomy" id="229920"/>
    <lineage>
        <taxon>Bacteria</taxon>
        <taxon>Bacillati</taxon>
        <taxon>Chloroflexota</taxon>
        <taxon>Anaerolineae</taxon>
        <taxon>Anaerolineales</taxon>
        <taxon>Anaerolineaceae</taxon>
        <taxon>Leptolinea</taxon>
    </lineage>
</organism>
<gene>
    <name evidence="2" type="ORF">ADM99_07460</name>
</gene>
<evidence type="ECO:0008006" key="4">
    <source>
        <dbReference type="Google" id="ProtNLM"/>
    </source>
</evidence>
<feature type="transmembrane region" description="Helical" evidence="1">
    <location>
        <begin position="113"/>
        <end position="130"/>
    </location>
</feature>
<dbReference type="PANTHER" id="PTHR36832">
    <property type="entry name" value="SLR1174 PROTEIN-RELATED"/>
    <property type="match status" value="1"/>
</dbReference>
<dbReference type="Proteomes" id="UP000050430">
    <property type="component" value="Unassembled WGS sequence"/>
</dbReference>
<dbReference type="RefSeq" id="WP_062421000.1">
    <property type="nucleotide sequence ID" value="NZ_BBYA01000008.1"/>
</dbReference>
<comment type="caution">
    <text evidence="2">The sequence shown here is derived from an EMBL/GenBank/DDBJ whole genome shotgun (WGS) entry which is preliminary data.</text>
</comment>
<keyword evidence="3" id="KW-1185">Reference proteome</keyword>
<feature type="transmembrane region" description="Helical" evidence="1">
    <location>
        <begin position="229"/>
        <end position="251"/>
    </location>
</feature>
<protein>
    <recommendedName>
        <fullName evidence="4">ABC transporter permease</fullName>
    </recommendedName>
</protein>
<keyword evidence="1" id="KW-0472">Membrane</keyword>
<proteinExistence type="predicted"/>
<feature type="transmembrane region" description="Helical" evidence="1">
    <location>
        <begin position="182"/>
        <end position="209"/>
    </location>
</feature>
<reference evidence="2 3" key="1">
    <citation type="submission" date="2015-07" db="EMBL/GenBank/DDBJ databases">
        <title>Genome sequence of Leptolinea tardivitalis DSM 16556.</title>
        <authorList>
            <person name="Hemp J."/>
            <person name="Ward L.M."/>
            <person name="Pace L.A."/>
            <person name="Fischer W.W."/>
        </authorList>
    </citation>
    <scope>NUCLEOTIDE SEQUENCE [LARGE SCALE GENOMIC DNA]</scope>
    <source>
        <strain evidence="2 3">YMTK-2</strain>
    </source>
</reference>
<sequence length="263" mass="29260">MNLRGVKALIRGLWLSWMQYRSFFFVLAFGWMIPPLIYLLVWSTAAGDGSLGGFNRGAFVAYYLVLILVNQITYAQVNWTVGDLIRCGQINHILLRPLAPVYDALASEVAGKTVYLLFDLPILAILALIMKPEVTFTWEKVGLFLLALLLAWMLRFLWGYWIALLAFWSARADALLTLQDSLIFLLAGQVAPVALLPGFLQSAAIVLPFRYMVAFPVEILTGNLGRADIAAGFAIQILWTTLAAVLTVVIWRRGVQRYAGFGG</sequence>
<accession>A0A0P6WRZ4</accession>
<dbReference type="EMBL" id="LGCK01000007">
    <property type="protein sequence ID" value="KPL72877.1"/>
    <property type="molecule type" value="Genomic_DNA"/>
</dbReference>
<evidence type="ECO:0000313" key="2">
    <source>
        <dbReference type="EMBL" id="KPL72877.1"/>
    </source>
</evidence>
<keyword evidence="1" id="KW-0812">Transmembrane</keyword>